<feature type="region of interest" description="Disordered" evidence="1">
    <location>
        <begin position="154"/>
        <end position="247"/>
    </location>
</feature>
<evidence type="ECO:0000313" key="2">
    <source>
        <dbReference type="Proteomes" id="UP000694845"/>
    </source>
</evidence>
<dbReference type="KEGG" id="aplc:110978470"/>
<proteinExistence type="predicted"/>
<reference evidence="3" key="1">
    <citation type="submission" date="2025-08" db="UniProtKB">
        <authorList>
            <consortium name="RefSeq"/>
        </authorList>
    </citation>
    <scope>IDENTIFICATION</scope>
</reference>
<dbReference type="Proteomes" id="UP000694845">
    <property type="component" value="Unplaced"/>
</dbReference>
<sequence length="247" mass="27299">MFVLGRFSGKIINRWPASLLGKKGVLSSNTQWQQCDMFATFSPSLLPARDGGLPGSCPQITRKHHWDYGLCGDNEAQVRDQLWSTAAEIVDSAVFSSSSARSLYGWTRSMILAGENNSSNSNINISIGTSNNVNGSNNSNSSNIDSSTNISNNCSNINSSNNRNSSISTSNNSRNNSNISSSTSTSNNSRNNSNINSSTSNNCSNINSRNNSKKRQHQQQHKHQQQHSHYQQQQYSQLQQQRPQHQR</sequence>
<dbReference type="RefSeq" id="XP_022089187.1">
    <property type="nucleotide sequence ID" value="XM_022233495.1"/>
</dbReference>
<feature type="compositionally biased region" description="Low complexity" evidence="1">
    <location>
        <begin position="227"/>
        <end position="247"/>
    </location>
</feature>
<name>A0A8B7Y9F5_ACAPL</name>
<evidence type="ECO:0000256" key="1">
    <source>
        <dbReference type="SAM" id="MobiDB-lite"/>
    </source>
</evidence>
<feature type="compositionally biased region" description="Low complexity" evidence="1">
    <location>
        <begin position="154"/>
        <end position="210"/>
    </location>
</feature>
<keyword evidence="2" id="KW-1185">Reference proteome</keyword>
<accession>A0A8B7Y9F5</accession>
<protein>
    <submittedName>
        <fullName evidence="3">Protein kinase 4-like</fullName>
    </submittedName>
</protein>
<dbReference type="AlphaFoldDB" id="A0A8B7Y9F5"/>
<dbReference type="GeneID" id="110978470"/>
<evidence type="ECO:0000313" key="3">
    <source>
        <dbReference type="RefSeq" id="XP_022089187.1"/>
    </source>
</evidence>
<gene>
    <name evidence="3" type="primary">LOC110978470</name>
</gene>
<organism evidence="2 3">
    <name type="scientific">Acanthaster planci</name>
    <name type="common">Crown-of-thorns starfish</name>
    <dbReference type="NCBI Taxonomy" id="133434"/>
    <lineage>
        <taxon>Eukaryota</taxon>
        <taxon>Metazoa</taxon>
        <taxon>Echinodermata</taxon>
        <taxon>Eleutherozoa</taxon>
        <taxon>Asterozoa</taxon>
        <taxon>Asteroidea</taxon>
        <taxon>Valvatacea</taxon>
        <taxon>Valvatida</taxon>
        <taxon>Acanthasteridae</taxon>
        <taxon>Acanthaster</taxon>
    </lineage>
</organism>
<feature type="compositionally biased region" description="Basic residues" evidence="1">
    <location>
        <begin position="211"/>
        <end position="226"/>
    </location>
</feature>